<evidence type="ECO:0000313" key="3">
    <source>
        <dbReference type="EMBL" id="MCZ4279749.1"/>
    </source>
</evidence>
<dbReference type="InterPro" id="IPR005119">
    <property type="entry name" value="LysR_subst-bd"/>
</dbReference>
<feature type="domain" description="LysR substrate-binding" evidence="2">
    <location>
        <begin position="19"/>
        <end position="214"/>
    </location>
</feature>
<dbReference type="SUPFAM" id="SSF53850">
    <property type="entry name" value="Periplasmic binding protein-like II"/>
    <property type="match status" value="1"/>
</dbReference>
<dbReference type="Proteomes" id="UP001069802">
    <property type="component" value="Unassembled WGS sequence"/>
</dbReference>
<keyword evidence="4" id="KW-1185">Reference proteome</keyword>
<protein>
    <submittedName>
        <fullName evidence="3">LysR substrate-binding domain-containing protein</fullName>
    </submittedName>
</protein>
<evidence type="ECO:0000259" key="2">
    <source>
        <dbReference type="Pfam" id="PF03466"/>
    </source>
</evidence>
<sequence length="216" mass="24234">MVQDAFDRLQRGTRALTGEGEAERLTVQCNMAFSIFWLAPRLPGLLKRFPWLSINVVPEIWINQAEPLAPVLIRYGRKIEQGLEARLLSRGSFYPVCAPELAGAADWRRDRLFDCSGVFCCWENWLADQGEQLPPGQNINLASTYSITLSAALHGAGLAMGHDVLVSDLLQSGQLVRPFAPEVRMQEAYYLIQPARHSQTRASQAFVSWIEEEFGL</sequence>
<comment type="similarity">
    <text evidence="1">Belongs to the LysR transcriptional regulatory family.</text>
</comment>
<dbReference type="Gene3D" id="3.40.190.10">
    <property type="entry name" value="Periplasmic binding protein-like II"/>
    <property type="match status" value="2"/>
</dbReference>
<comment type="caution">
    <text evidence="3">The sequence shown here is derived from an EMBL/GenBank/DDBJ whole genome shotgun (WGS) entry which is preliminary data.</text>
</comment>
<dbReference type="EMBL" id="JAPWGY010000001">
    <property type="protein sequence ID" value="MCZ4279749.1"/>
    <property type="molecule type" value="Genomic_DNA"/>
</dbReference>
<evidence type="ECO:0000313" key="4">
    <source>
        <dbReference type="Proteomes" id="UP001069802"/>
    </source>
</evidence>
<dbReference type="Pfam" id="PF03466">
    <property type="entry name" value="LysR_substrate"/>
    <property type="match status" value="1"/>
</dbReference>
<organism evidence="3 4">
    <name type="scientific">Kiloniella laminariae</name>
    <dbReference type="NCBI Taxonomy" id="454162"/>
    <lineage>
        <taxon>Bacteria</taxon>
        <taxon>Pseudomonadati</taxon>
        <taxon>Pseudomonadota</taxon>
        <taxon>Alphaproteobacteria</taxon>
        <taxon>Rhodospirillales</taxon>
        <taxon>Kiloniellaceae</taxon>
        <taxon>Kiloniella</taxon>
    </lineage>
</organism>
<proteinExistence type="inferred from homology"/>
<reference evidence="3" key="1">
    <citation type="submission" date="2022-12" db="EMBL/GenBank/DDBJ databases">
        <title>Bacterial isolates from different developmental stages of Nematostella vectensis.</title>
        <authorList>
            <person name="Fraune S."/>
        </authorList>
    </citation>
    <scope>NUCLEOTIDE SEQUENCE</scope>
    <source>
        <strain evidence="3">G21630-S1</strain>
    </source>
</reference>
<name>A0ABT4LF71_9PROT</name>
<gene>
    <name evidence="3" type="ORF">O4H49_03095</name>
</gene>
<dbReference type="PANTHER" id="PTHR30537">
    <property type="entry name" value="HTH-TYPE TRANSCRIPTIONAL REGULATOR"/>
    <property type="match status" value="1"/>
</dbReference>
<accession>A0ABT4LF71</accession>
<dbReference type="InterPro" id="IPR058163">
    <property type="entry name" value="LysR-type_TF_proteobact-type"/>
</dbReference>
<dbReference type="PANTHER" id="PTHR30537:SF5">
    <property type="entry name" value="HTH-TYPE TRANSCRIPTIONAL ACTIVATOR TTDR-RELATED"/>
    <property type="match status" value="1"/>
</dbReference>
<evidence type="ECO:0000256" key="1">
    <source>
        <dbReference type="ARBA" id="ARBA00009437"/>
    </source>
</evidence>